<keyword evidence="2 7" id="KW-0645">Protease</keyword>
<feature type="active site" description="Charge relay system" evidence="6 7">
    <location>
        <position position="513"/>
    </location>
</feature>
<name>A0AAD4J954_PERFH</name>
<dbReference type="GO" id="GO:0004252">
    <property type="term" value="F:serine-type endopeptidase activity"/>
    <property type="evidence" value="ECO:0007669"/>
    <property type="project" value="UniProtKB-UniRule"/>
</dbReference>
<feature type="domain" description="Subtilisin-like protease fibronectin type-III" evidence="11">
    <location>
        <begin position="629"/>
        <end position="727"/>
    </location>
</feature>
<evidence type="ECO:0000256" key="2">
    <source>
        <dbReference type="ARBA" id="ARBA00022670"/>
    </source>
</evidence>
<dbReference type="Gene3D" id="3.30.70.80">
    <property type="entry name" value="Peptidase S8 propeptide/proteinase inhibitor I9"/>
    <property type="match status" value="1"/>
</dbReference>
<evidence type="ECO:0000259" key="9">
    <source>
        <dbReference type="Pfam" id="PF02225"/>
    </source>
</evidence>
<dbReference type="InterPro" id="IPR015500">
    <property type="entry name" value="Peptidase_S8_subtilisin-rel"/>
</dbReference>
<dbReference type="InterPro" id="IPR003137">
    <property type="entry name" value="PA_domain"/>
</dbReference>
<comment type="similarity">
    <text evidence="1 7">Belongs to the peptidase S8 family.</text>
</comment>
<reference evidence="12 13" key="1">
    <citation type="journal article" date="2021" name="Nat. Commun.">
        <title>Incipient diploidization of the medicinal plant Perilla within 10,000 years.</title>
        <authorList>
            <person name="Zhang Y."/>
            <person name="Shen Q."/>
            <person name="Leng L."/>
            <person name="Zhang D."/>
            <person name="Chen S."/>
            <person name="Shi Y."/>
            <person name="Ning Z."/>
            <person name="Chen S."/>
        </authorList>
    </citation>
    <scope>NUCLEOTIDE SEQUENCE [LARGE SCALE GENOMIC DNA]</scope>
    <source>
        <strain evidence="13">cv. PC099</strain>
    </source>
</reference>
<comment type="caution">
    <text evidence="12">The sequence shown here is derived from an EMBL/GenBank/DDBJ whole genome shotgun (WGS) entry which is preliminary data.</text>
</comment>
<evidence type="ECO:0000259" key="10">
    <source>
        <dbReference type="Pfam" id="PF05922"/>
    </source>
</evidence>
<feature type="active site" description="Charge relay system" evidence="6 7">
    <location>
        <position position="110"/>
    </location>
</feature>
<dbReference type="PROSITE" id="PS51892">
    <property type="entry name" value="SUBTILASE"/>
    <property type="match status" value="1"/>
</dbReference>
<dbReference type="SUPFAM" id="SSF52743">
    <property type="entry name" value="Subtilisin-like"/>
    <property type="match status" value="1"/>
</dbReference>
<evidence type="ECO:0000259" key="11">
    <source>
        <dbReference type="Pfam" id="PF17766"/>
    </source>
</evidence>
<organism evidence="12 13">
    <name type="scientific">Perilla frutescens var. hirtella</name>
    <name type="common">Perilla citriodora</name>
    <name type="synonym">Perilla setoyensis</name>
    <dbReference type="NCBI Taxonomy" id="608512"/>
    <lineage>
        <taxon>Eukaryota</taxon>
        <taxon>Viridiplantae</taxon>
        <taxon>Streptophyta</taxon>
        <taxon>Embryophyta</taxon>
        <taxon>Tracheophyta</taxon>
        <taxon>Spermatophyta</taxon>
        <taxon>Magnoliopsida</taxon>
        <taxon>eudicotyledons</taxon>
        <taxon>Gunneridae</taxon>
        <taxon>Pentapetalae</taxon>
        <taxon>asterids</taxon>
        <taxon>lamiids</taxon>
        <taxon>Lamiales</taxon>
        <taxon>Lamiaceae</taxon>
        <taxon>Nepetoideae</taxon>
        <taxon>Elsholtzieae</taxon>
        <taxon>Perilla</taxon>
    </lineage>
</organism>
<dbReference type="CDD" id="cd04852">
    <property type="entry name" value="Peptidases_S8_3"/>
    <property type="match status" value="1"/>
</dbReference>
<evidence type="ECO:0000256" key="1">
    <source>
        <dbReference type="ARBA" id="ARBA00011073"/>
    </source>
</evidence>
<dbReference type="CDD" id="cd02120">
    <property type="entry name" value="PA_subtilisin_like"/>
    <property type="match status" value="1"/>
</dbReference>
<dbReference type="Gene3D" id="2.60.40.2310">
    <property type="match status" value="1"/>
</dbReference>
<dbReference type="InterPro" id="IPR045051">
    <property type="entry name" value="SBT"/>
</dbReference>
<feature type="domain" description="Peptidase S8/S53" evidence="8">
    <location>
        <begin position="103"/>
        <end position="557"/>
    </location>
</feature>
<evidence type="ECO:0000256" key="5">
    <source>
        <dbReference type="ARBA" id="ARBA00022825"/>
    </source>
</evidence>
<evidence type="ECO:0000256" key="3">
    <source>
        <dbReference type="ARBA" id="ARBA00022729"/>
    </source>
</evidence>
<keyword evidence="13" id="KW-1185">Reference proteome</keyword>
<dbReference type="GO" id="GO:0006508">
    <property type="term" value="P:proteolysis"/>
    <property type="evidence" value="ECO:0007669"/>
    <property type="project" value="UniProtKB-KW"/>
</dbReference>
<evidence type="ECO:0000256" key="6">
    <source>
        <dbReference type="PIRSR" id="PIRSR615500-1"/>
    </source>
</evidence>
<dbReference type="PRINTS" id="PR00723">
    <property type="entry name" value="SUBTILISIN"/>
</dbReference>
<keyword evidence="4 7" id="KW-0378">Hydrolase</keyword>
<evidence type="ECO:0000256" key="7">
    <source>
        <dbReference type="PROSITE-ProRule" id="PRU01240"/>
    </source>
</evidence>
<accession>A0AAD4J954</accession>
<dbReference type="FunFam" id="3.40.50.200:FF:000006">
    <property type="entry name" value="Subtilisin-like protease SBT1.5"/>
    <property type="match status" value="1"/>
</dbReference>
<dbReference type="Proteomes" id="UP001190926">
    <property type="component" value="Unassembled WGS sequence"/>
</dbReference>
<keyword evidence="3" id="KW-0732">Signal</keyword>
<dbReference type="InterPro" id="IPR000209">
    <property type="entry name" value="Peptidase_S8/S53_dom"/>
</dbReference>
<dbReference type="AlphaFoldDB" id="A0AAD4J954"/>
<keyword evidence="5 7" id="KW-0720">Serine protease</keyword>
<evidence type="ECO:0000259" key="8">
    <source>
        <dbReference type="Pfam" id="PF00082"/>
    </source>
</evidence>
<dbReference type="Gene3D" id="3.50.30.30">
    <property type="match status" value="1"/>
</dbReference>
<dbReference type="Gene3D" id="3.40.50.200">
    <property type="entry name" value="Peptidase S8/S53 domain"/>
    <property type="match status" value="1"/>
</dbReference>
<dbReference type="Pfam" id="PF02225">
    <property type="entry name" value="PA"/>
    <property type="match status" value="1"/>
</dbReference>
<feature type="active site" description="Charge relay system" evidence="6 7">
    <location>
        <position position="177"/>
    </location>
</feature>
<evidence type="ECO:0000313" key="12">
    <source>
        <dbReference type="EMBL" id="KAH6828873.1"/>
    </source>
</evidence>
<dbReference type="InterPro" id="IPR010259">
    <property type="entry name" value="S8pro/Inhibitor_I9"/>
</dbReference>
<dbReference type="InterPro" id="IPR036852">
    <property type="entry name" value="Peptidase_S8/S53_dom_sf"/>
</dbReference>
<sequence>MGSSSDSSGGGDDLSHLNLLSSLVSSDGSERKPLLHSYNHAFKGFSALLTENEASILSGHDEVVSVFRDPVLHLHTTRSWDFLEAADARMHRSRHPHKQKSVDVIIGIIDTGIWPESPSFNDHQMGKIPSKWKGVCMEGLDFNKTNCNRKLIGARVYSDEETRPTPAQGSPRDFLGHGTHTASTAGGAPVADANYYGLARGTARGGLPSARIASYKACHEEGCSGSALLKAIDDAVKDGVDIISISIGTTFENDFLSDPIAIGAFHAEQKGVMVVCSAGNSGPQPYTIVNTSPWIFTVAASTIDRVFHSTILLGNNNSYKGTAINFSPLKPDQRYPLALGERVAAEFTSASDARNCIPGSLDPKKVAGKIVVCMNEDTSVSRRIKQLVVQDAGGKGAILMQRGGGHINPYDSGAFPFVEVGQDIGSQILHYINSTRNPSATILASREVGGFKPAPIVAPFSSRGPGSLTENIIKPDVMAPGVDILAAVVPRIMPEYTAPGNKTSIFAIRSGTSMACPHVSGAAAFVKSVHPHWTSSVIKSALMTTATISNNIGKTATNTSHFPTNPHEAGAGEIRPIKALDPGLAFATTINDHLRFLCHFGYSQKNIRKMTNNTKFTCPKNSKDELISNINYPSISVASLRRGDGPRRVKRVATNVGHSPNATYFASVNAPRGLVVKVVPREIVFEHGVKKASFKVVFDGKKATKGYKYGDVSWCDGLHVVRVVFAVNVV</sequence>
<gene>
    <name evidence="12" type="ORF">C2S53_016396</name>
</gene>
<dbReference type="PROSITE" id="PS00138">
    <property type="entry name" value="SUBTILASE_SER"/>
    <property type="match status" value="1"/>
</dbReference>
<feature type="domain" description="Inhibitor I9" evidence="10">
    <location>
        <begin position="15"/>
        <end position="75"/>
    </location>
</feature>
<feature type="domain" description="PA" evidence="9">
    <location>
        <begin position="356"/>
        <end position="427"/>
    </location>
</feature>
<dbReference type="InterPro" id="IPR023828">
    <property type="entry name" value="Peptidase_S8_Ser-AS"/>
</dbReference>
<dbReference type="InterPro" id="IPR034197">
    <property type="entry name" value="Peptidases_S8_3"/>
</dbReference>
<evidence type="ECO:0000256" key="4">
    <source>
        <dbReference type="ARBA" id="ARBA00022801"/>
    </source>
</evidence>
<dbReference type="InterPro" id="IPR037045">
    <property type="entry name" value="S8pro/Inhibitor_I9_sf"/>
</dbReference>
<dbReference type="FunFam" id="3.50.30.30:FF:000005">
    <property type="entry name" value="subtilisin-like protease SBT1.5"/>
    <property type="match status" value="1"/>
</dbReference>
<proteinExistence type="inferred from homology"/>
<dbReference type="Pfam" id="PF17766">
    <property type="entry name" value="fn3_6"/>
    <property type="match status" value="1"/>
</dbReference>
<dbReference type="Pfam" id="PF00082">
    <property type="entry name" value="Peptidase_S8"/>
    <property type="match status" value="1"/>
</dbReference>
<protein>
    <submittedName>
        <fullName evidence="12">Uncharacterized protein</fullName>
    </submittedName>
</protein>
<evidence type="ECO:0000313" key="13">
    <source>
        <dbReference type="Proteomes" id="UP001190926"/>
    </source>
</evidence>
<dbReference type="Pfam" id="PF05922">
    <property type="entry name" value="Inhibitor_I9"/>
    <property type="match status" value="1"/>
</dbReference>
<dbReference type="PANTHER" id="PTHR10795">
    <property type="entry name" value="PROPROTEIN CONVERTASE SUBTILISIN/KEXIN"/>
    <property type="match status" value="1"/>
</dbReference>
<dbReference type="InterPro" id="IPR041469">
    <property type="entry name" value="Subtilisin-like_FN3"/>
</dbReference>
<dbReference type="EMBL" id="SDAM02000120">
    <property type="protein sequence ID" value="KAH6828873.1"/>
    <property type="molecule type" value="Genomic_DNA"/>
</dbReference>